<dbReference type="PROSITE" id="PS50112">
    <property type="entry name" value="PAS"/>
    <property type="match status" value="1"/>
</dbReference>
<dbReference type="InterPro" id="IPR035965">
    <property type="entry name" value="PAS-like_dom_sf"/>
</dbReference>
<sequence>MKLACITFHDLSEDATILFASESNFDILGYHPQDILGQSCFAYIHPGEVFYARTIYNRGLWFKSASDLYRVRIRTRGDKYITCECWFTVVNDILAVCSRIYSRGGKSQLRAVRATQISHIFSGYSKDPQYHISKLPSWTVHIHSIVDNPRAALILDRFTRSLTILSATNKAGQILESQLEHLKDKSFYNYIHDESLAHAEECLEKVKCDDSIVYFEFLLRNPHEKYNVGDPDENIDQEEMQVPQGFQAADSTTLRNRGNKQPIYPLEVEVMVFSTSDGLLVVLQRKPAARVSPLRN</sequence>
<name>A0A2P4Z7E9_9HYPO</name>
<dbReference type="Proteomes" id="UP000054821">
    <property type="component" value="Unassembled WGS sequence"/>
</dbReference>
<dbReference type="Gene3D" id="3.30.450.20">
    <property type="entry name" value="PAS domain"/>
    <property type="match status" value="1"/>
</dbReference>
<evidence type="ECO:0000313" key="3">
    <source>
        <dbReference type="Proteomes" id="UP000054821"/>
    </source>
</evidence>
<comment type="caution">
    <text evidence="2">The sequence shown here is derived from an EMBL/GenBank/DDBJ whole genome shotgun (WGS) entry which is preliminary data.</text>
</comment>
<keyword evidence="3" id="KW-1185">Reference proteome</keyword>
<proteinExistence type="predicted"/>
<dbReference type="Pfam" id="PF08447">
    <property type="entry name" value="PAS_3"/>
    <property type="match status" value="1"/>
</dbReference>
<dbReference type="GeneID" id="36347961"/>
<accession>A0A2P4Z7E9</accession>
<dbReference type="AlphaFoldDB" id="A0A2P4Z7E9"/>
<reference evidence="2 3" key="1">
    <citation type="journal article" date="2016" name="Genome Announc.">
        <title>Draft Whole-Genome Sequence of Trichoderma gamsii T6085, a Promising Biocontrol Agent of Fusarium Head Blight on Wheat.</title>
        <authorList>
            <person name="Baroncelli R."/>
            <person name="Zapparata A."/>
            <person name="Piaggeschi G."/>
            <person name="Sarrocco S."/>
            <person name="Vannacci G."/>
        </authorList>
    </citation>
    <scope>NUCLEOTIDE SEQUENCE [LARGE SCALE GENOMIC DNA]</scope>
    <source>
        <strain evidence="2 3">T6085</strain>
    </source>
</reference>
<feature type="domain" description="PAS" evidence="1">
    <location>
        <begin position="11"/>
        <end position="46"/>
    </location>
</feature>
<evidence type="ECO:0000313" key="2">
    <source>
        <dbReference type="EMBL" id="PON20212.1"/>
    </source>
</evidence>
<gene>
    <name evidence="2" type="ORF">TGAM01_v210933</name>
</gene>
<dbReference type="SUPFAM" id="SSF55785">
    <property type="entry name" value="PYP-like sensor domain (PAS domain)"/>
    <property type="match status" value="1"/>
</dbReference>
<protein>
    <recommendedName>
        <fullName evidence="1">PAS domain-containing protein</fullName>
    </recommendedName>
</protein>
<dbReference type="RefSeq" id="XP_024404341.1">
    <property type="nucleotide sequence ID" value="XM_024550923.1"/>
</dbReference>
<dbReference type="InterPro" id="IPR000014">
    <property type="entry name" value="PAS"/>
</dbReference>
<organism evidence="2 3">
    <name type="scientific">Trichoderma gamsii</name>
    <dbReference type="NCBI Taxonomy" id="398673"/>
    <lineage>
        <taxon>Eukaryota</taxon>
        <taxon>Fungi</taxon>
        <taxon>Dikarya</taxon>
        <taxon>Ascomycota</taxon>
        <taxon>Pezizomycotina</taxon>
        <taxon>Sordariomycetes</taxon>
        <taxon>Hypocreomycetidae</taxon>
        <taxon>Hypocreales</taxon>
        <taxon>Hypocreaceae</taxon>
        <taxon>Trichoderma</taxon>
    </lineage>
</organism>
<evidence type="ECO:0000259" key="1">
    <source>
        <dbReference type="PROSITE" id="PS50112"/>
    </source>
</evidence>
<dbReference type="InterPro" id="IPR013655">
    <property type="entry name" value="PAS_fold_3"/>
</dbReference>
<dbReference type="CDD" id="cd00130">
    <property type="entry name" value="PAS"/>
    <property type="match status" value="1"/>
</dbReference>
<dbReference type="EMBL" id="JPDN02000078">
    <property type="protein sequence ID" value="PON20212.1"/>
    <property type="molecule type" value="Genomic_DNA"/>
</dbReference>
<dbReference type="STRING" id="398673.A0A2P4Z7E9"/>